<dbReference type="Proteomes" id="UP000087171">
    <property type="component" value="Unplaced"/>
</dbReference>
<dbReference type="OrthoDB" id="1733861at2759"/>
<dbReference type="RefSeq" id="XP_004515476.2">
    <property type="nucleotide sequence ID" value="XM_004515419.2"/>
</dbReference>
<gene>
    <name evidence="4" type="primary">LOC101515325</name>
</gene>
<feature type="region of interest" description="Disordered" evidence="1">
    <location>
        <begin position="37"/>
        <end position="91"/>
    </location>
</feature>
<dbReference type="GO" id="GO:0010073">
    <property type="term" value="P:meristem maintenance"/>
    <property type="evidence" value="ECO:0007669"/>
    <property type="project" value="InterPro"/>
</dbReference>
<accession>A0A1S2Z5K6</accession>
<dbReference type="PANTHER" id="PTHR46033:SF8">
    <property type="entry name" value="PROTEIN MAINTENANCE OF MERISTEMS-LIKE"/>
    <property type="match status" value="1"/>
</dbReference>
<evidence type="ECO:0000313" key="4">
    <source>
        <dbReference type="RefSeq" id="XP_004515476.2"/>
    </source>
</evidence>
<reference evidence="4" key="1">
    <citation type="submission" date="2025-08" db="UniProtKB">
        <authorList>
            <consortium name="RefSeq"/>
        </authorList>
    </citation>
    <scope>IDENTIFICATION</scope>
    <source>
        <tissue evidence="4">Etiolated seedlings</tissue>
    </source>
</reference>
<dbReference type="InterPro" id="IPR044824">
    <property type="entry name" value="MAIN-like"/>
</dbReference>
<dbReference type="PANTHER" id="PTHR46033">
    <property type="entry name" value="PROTEIN MAIN-LIKE 2"/>
    <property type="match status" value="1"/>
</dbReference>
<organism evidence="3 4">
    <name type="scientific">Cicer arietinum</name>
    <name type="common">Chickpea</name>
    <name type="synonym">Garbanzo</name>
    <dbReference type="NCBI Taxonomy" id="3827"/>
    <lineage>
        <taxon>Eukaryota</taxon>
        <taxon>Viridiplantae</taxon>
        <taxon>Streptophyta</taxon>
        <taxon>Embryophyta</taxon>
        <taxon>Tracheophyta</taxon>
        <taxon>Spermatophyta</taxon>
        <taxon>Magnoliopsida</taxon>
        <taxon>eudicotyledons</taxon>
        <taxon>Gunneridae</taxon>
        <taxon>Pentapetalae</taxon>
        <taxon>rosids</taxon>
        <taxon>fabids</taxon>
        <taxon>Fabales</taxon>
        <taxon>Fabaceae</taxon>
        <taxon>Papilionoideae</taxon>
        <taxon>50 kb inversion clade</taxon>
        <taxon>NPAAA clade</taxon>
        <taxon>Hologalegina</taxon>
        <taxon>IRL clade</taxon>
        <taxon>Cicereae</taxon>
        <taxon>Cicer</taxon>
    </lineage>
</organism>
<keyword evidence="3" id="KW-1185">Reference proteome</keyword>
<dbReference type="InterPro" id="IPR019557">
    <property type="entry name" value="AminoTfrase-like_pln_mobile"/>
</dbReference>
<evidence type="ECO:0000313" key="3">
    <source>
        <dbReference type="Proteomes" id="UP000087171"/>
    </source>
</evidence>
<name>A0A1S2Z5K6_CICAR</name>
<feature type="domain" description="Aminotransferase-like plant mobile" evidence="2">
    <location>
        <begin position="145"/>
        <end position="485"/>
    </location>
</feature>
<feature type="compositionally biased region" description="Polar residues" evidence="1">
    <location>
        <begin position="37"/>
        <end position="47"/>
    </location>
</feature>
<dbReference type="AlphaFoldDB" id="A0A1S2Z5K6"/>
<proteinExistence type="predicted"/>
<protein>
    <submittedName>
        <fullName evidence="4">Protein MAIN-LIKE 1-like</fullName>
    </submittedName>
</protein>
<dbReference type="Pfam" id="PF10536">
    <property type="entry name" value="PMD"/>
    <property type="match status" value="1"/>
</dbReference>
<evidence type="ECO:0000259" key="2">
    <source>
        <dbReference type="Pfam" id="PF10536"/>
    </source>
</evidence>
<dbReference type="PaxDb" id="3827-XP_004515476.1"/>
<evidence type="ECO:0000256" key="1">
    <source>
        <dbReference type="SAM" id="MobiDB-lite"/>
    </source>
</evidence>
<sequence length="495" mass="56826">MKAFEDVEIAHTVEKAGNTDMVRTMFTDREGRIILNEGTSNAESNANGHRIRPTASARAQRRRVHRQHEEAQPEPQTGDIDEPPQDVGYPGGPVDSSVLGHLAIMLRLDSGMDRGELRVFSNGKKLKEAVIEDEEVEQLVKSSRFYSLLKCSYEMIDKGIISTFVERWHRDTSSFHLLIGEMTITLEDMSSLLHIPITGAFFSVNVFNKDEGANILAELLGVSHGVAYVEFNVTRTTTVRYSWLLDVYHQRCREQRWQMAARAFLLFLVSCTLFSDKSAYAVSVAYLECFRDLNSCGGYAWGAAALAYLYDNLREASMHQTRTVSGYLTLLQPWVYEHFPTLCRDCCRLFASYVEDYPRALKWKPKRDKGLVLPFRKALDEIDVDEVCWTPYEDHRLKWPFEDVSLFRGWIRWGPKMYAHLTDIVLRQYGHVQTIPGSPLEVVGQTNTPDEMDIMFTQYAVHVVDAGAFVQGHVVCSNDYMDWFRRISHSYIIRR</sequence>